<dbReference type="OrthoDB" id="7951357at2"/>
<protein>
    <recommendedName>
        <fullName evidence="3">Excalibur calcium-binding domain-containing protein</fullName>
    </recommendedName>
</protein>
<dbReference type="STRING" id="53501.SAMN04488043_109140"/>
<evidence type="ECO:0000313" key="2">
    <source>
        <dbReference type="Proteomes" id="UP000051587"/>
    </source>
</evidence>
<reference evidence="1 2" key="1">
    <citation type="submission" date="2015-09" db="EMBL/GenBank/DDBJ databases">
        <authorList>
            <consortium name="Swine Surveillance"/>
        </authorList>
    </citation>
    <scope>NUCLEOTIDE SEQUENCE [LARGE SCALE GENOMIC DNA]</scope>
    <source>
        <strain evidence="1 2">CECT 4357</strain>
    </source>
</reference>
<gene>
    <name evidence="1" type="ORF">TG4357_01098</name>
</gene>
<name>A0A0P1F7X5_THAGE</name>
<dbReference type="Proteomes" id="UP000051587">
    <property type="component" value="Unassembled WGS sequence"/>
</dbReference>
<dbReference type="AlphaFoldDB" id="A0A0P1F7X5"/>
<sequence length="244" mass="25662">MRFILCSLAVLGLAACDASIPDSNPGVGFDSYADQRQKQAARDVALAGQGQPLAAPMAVSEEQLGYTSTNSATSYGTEETEAERLAAATAAALNSGEQPIDATPLNPAPQVALGPSGISTENDFEDVSTLRSIESDAQKIEQNRAQYEVVQPTDLPTRPGNTGPNIVNYALSTTNPVGQQMYSRFAASEGRAKRNCAKYMSPDQAQAAFLQKGGPQKDRLGVDPDGDGYACSWNPAPFRKVSGG</sequence>
<evidence type="ECO:0000313" key="1">
    <source>
        <dbReference type="EMBL" id="CUH64133.1"/>
    </source>
</evidence>
<proteinExistence type="predicted"/>
<accession>A0A0P1F7X5</accession>
<evidence type="ECO:0008006" key="3">
    <source>
        <dbReference type="Google" id="ProtNLM"/>
    </source>
</evidence>
<organism evidence="1 2">
    <name type="scientific">Thalassovita gelatinovora</name>
    <name type="common">Thalassobius gelatinovorus</name>
    <dbReference type="NCBI Taxonomy" id="53501"/>
    <lineage>
        <taxon>Bacteria</taxon>
        <taxon>Pseudomonadati</taxon>
        <taxon>Pseudomonadota</taxon>
        <taxon>Alphaproteobacteria</taxon>
        <taxon>Rhodobacterales</taxon>
        <taxon>Roseobacteraceae</taxon>
        <taxon>Thalassovita</taxon>
    </lineage>
</organism>
<dbReference type="EMBL" id="CYSA01000015">
    <property type="protein sequence ID" value="CUH64133.1"/>
    <property type="molecule type" value="Genomic_DNA"/>
</dbReference>
<keyword evidence="2" id="KW-1185">Reference proteome</keyword>
<dbReference type="PROSITE" id="PS51257">
    <property type="entry name" value="PROKAR_LIPOPROTEIN"/>
    <property type="match status" value="1"/>
</dbReference>
<dbReference type="RefSeq" id="WP_058262391.1">
    <property type="nucleotide sequence ID" value="NZ_CP051181.1"/>
</dbReference>